<accession>X1PB77</accession>
<organism evidence="1">
    <name type="scientific">marine sediment metagenome</name>
    <dbReference type="NCBI Taxonomy" id="412755"/>
    <lineage>
        <taxon>unclassified sequences</taxon>
        <taxon>metagenomes</taxon>
        <taxon>ecological metagenomes</taxon>
    </lineage>
</organism>
<gene>
    <name evidence="1" type="ORF">S06H3_54789</name>
</gene>
<dbReference type="AlphaFoldDB" id="X1PB77"/>
<reference evidence="1" key="1">
    <citation type="journal article" date="2014" name="Front. Microbiol.">
        <title>High frequency of phylogenetically diverse reductive dehalogenase-homologous genes in deep subseafloor sedimentary metagenomes.</title>
        <authorList>
            <person name="Kawai M."/>
            <person name="Futagami T."/>
            <person name="Toyoda A."/>
            <person name="Takaki Y."/>
            <person name="Nishi S."/>
            <person name="Hori S."/>
            <person name="Arai W."/>
            <person name="Tsubouchi T."/>
            <person name="Morono Y."/>
            <person name="Uchiyama I."/>
            <person name="Ito T."/>
            <person name="Fujiyama A."/>
            <person name="Inagaki F."/>
            <person name="Takami H."/>
        </authorList>
    </citation>
    <scope>NUCLEOTIDE SEQUENCE</scope>
    <source>
        <strain evidence="1">Expedition CK06-06</strain>
    </source>
</reference>
<comment type="caution">
    <text evidence="1">The sequence shown here is derived from an EMBL/GenBank/DDBJ whole genome shotgun (WGS) entry which is preliminary data.</text>
</comment>
<protein>
    <submittedName>
        <fullName evidence="1">Uncharacterized protein</fullName>
    </submittedName>
</protein>
<proteinExistence type="predicted"/>
<sequence length="37" mass="3914">AGLSEIKKAGSVWLQGLNRRIAKEAPEGQGLGRAHKS</sequence>
<dbReference type="EMBL" id="BARV01035077">
    <property type="protein sequence ID" value="GAI53557.1"/>
    <property type="molecule type" value="Genomic_DNA"/>
</dbReference>
<evidence type="ECO:0000313" key="1">
    <source>
        <dbReference type="EMBL" id="GAI53557.1"/>
    </source>
</evidence>
<feature type="non-terminal residue" evidence="1">
    <location>
        <position position="1"/>
    </location>
</feature>
<name>X1PB77_9ZZZZ</name>